<evidence type="ECO:0000313" key="3">
    <source>
        <dbReference type="Proteomes" id="UP000030170"/>
    </source>
</evidence>
<organism evidence="2 3">
    <name type="scientific">Neosynechococcus sphagnicola sy1</name>
    <dbReference type="NCBI Taxonomy" id="1497020"/>
    <lineage>
        <taxon>Bacteria</taxon>
        <taxon>Bacillati</taxon>
        <taxon>Cyanobacteriota</taxon>
        <taxon>Cyanophyceae</taxon>
        <taxon>Neosynechococcales</taxon>
        <taxon>Neosynechococcaceae</taxon>
        <taxon>Neosynechococcus</taxon>
    </lineage>
</organism>
<accession>A0A098TH44</accession>
<reference evidence="2 3" key="1">
    <citation type="journal article" date="2014" name="Mol. Ecol.">
        <title>Evolution of Synechococcus.</title>
        <authorList>
            <person name="Dvorak P."/>
            <person name="Casamatta D."/>
            <person name="Hasler P."/>
            <person name="Poulickova A."/>
            <person name="Ondrej V."/>
            <person name="Sanges R."/>
        </authorList>
    </citation>
    <scope>NUCLEOTIDE SEQUENCE [LARGE SCALE GENOMIC DNA]</scope>
    <source>
        <strain evidence="2 3">CAUP A 1101</strain>
    </source>
</reference>
<evidence type="ECO:0000256" key="1">
    <source>
        <dbReference type="SAM" id="MobiDB-lite"/>
    </source>
</evidence>
<proteinExistence type="predicted"/>
<feature type="region of interest" description="Disordered" evidence="1">
    <location>
        <begin position="109"/>
        <end position="137"/>
    </location>
</feature>
<dbReference type="AlphaFoldDB" id="A0A098TH44"/>
<keyword evidence="3" id="KW-1185">Reference proteome</keyword>
<feature type="compositionally biased region" description="Basic and acidic residues" evidence="1">
    <location>
        <begin position="124"/>
        <end position="137"/>
    </location>
</feature>
<comment type="caution">
    <text evidence="2">The sequence shown here is derived from an EMBL/GenBank/DDBJ whole genome shotgun (WGS) entry which is preliminary data.</text>
</comment>
<gene>
    <name evidence="2" type="ORF">DO97_20690</name>
</gene>
<sequence length="137" mass="15353">MPGRENIIQIGFEVEGSLSQSIQDSPQSVDSSQSLDSLPTAELEVLQKIAAPAISSQWLQEQRTRQIISELCQGYFLTSAHLAQLMNRNPSSLRSRFLSPMVNEGLLKLRYPDKPNRPDQAYRTVDEPAERSNSDHA</sequence>
<dbReference type="Proteomes" id="UP000030170">
    <property type="component" value="Unassembled WGS sequence"/>
</dbReference>
<name>A0A098TH44_9CYAN</name>
<dbReference type="EMBL" id="JJML01000083">
    <property type="protein sequence ID" value="KGF71409.1"/>
    <property type="molecule type" value="Genomic_DNA"/>
</dbReference>
<protein>
    <submittedName>
        <fullName evidence="2">Uncharacterized protein</fullName>
    </submittedName>
</protein>
<dbReference type="STRING" id="1497020.DO97_20690"/>
<evidence type="ECO:0000313" key="2">
    <source>
        <dbReference type="EMBL" id="KGF71409.1"/>
    </source>
</evidence>